<evidence type="ECO:0000256" key="8">
    <source>
        <dbReference type="ARBA" id="ARBA00022898"/>
    </source>
</evidence>
<name>A0A2S3VX41_9PSED</name>
<dbReference type="EC" id="2.6.1.42" evidence="7"/>
<evidence type="ECO:0000256" key="3">
    <source>
        <dbReference type="ARBA" id="ARBA00004824"/>
    </source>
</evidence>
<comment type="function">
    <text evidence="16">Involved in the biosynthesis of p-aminobenzoate (PABA), a precursor of tetrahydrofolate. Converts 4-amino-4-deoxychorismate into 4-aminobenzoate (PABA) and pyruvate.</text>
</comment>
<evidence type="ECO:0000256" key="11">
    <source>
        <dbReference type="ARBA" id="ARBA00035676"/>
    </source>
</evidence>
<proteinExistence type="inferred from homology"/>
<dbReference type="GO" id="GO:0046656">
    <property type="term" value="P:folic acid biosynthetic process"/>
    <property type="evidence" value="ECO:0007669"/>
    <property type="project" value="UniProtKB-KW"/>
</dbReference>
<dbReference type="GO" id="GO:0008652">
    <property type="term" value="P:amino acid biosynthetic process"/>
    <property type="evidence" value="ECO:0007669"/>
    <property type="project" value="UniProtKB-ARBA"/>
</dbReference>
<accession>A0A2S3VX41</accession>
<dbReference type="InterPro" id="IPR050571">
    <property type="entry name" value="Class-IV_PLP-Dep_Aminotrnsfr"/>
</dbReference>
<dbReference type="FunFam" id="3.20.10.10:FF:000002">
    <property type="entry name" value="D-alanine aminotransferase"/>
    <property type="match status" value="1"/>
</dbReference>
<comment type="catalytic activity">
    <reaction evidence="14">
        <text>L-leucine + 2-oxoglutarate = 4-methyl-2-oxopentanoate + L-glutamate</text>
        <dbReference type="Rhea" id="RHEA:18321"/>
        <dbReference type="ChEBI" id="CHEBI:16810"/>
        <dbReference type="ChEBI" id="CHEBI:17865"/>
        <dbReference type="ChEBI" id="CHEBI:29985"/>
        <dbReference type="ChEBI" id="CHEBI:57427"/>
        <dbReference type="EC" id="2.6.1.42"/>
    </reaction>
</comment>
<evidence type="ECO:0000256" key="5">
    <source>
        <dbReference type="ARBA" id="ARBA00005072"/>
    </source>
</evidence>
<evidence type="ECO:0000256" key="7">
    <source>
        <dbReference type="ARBA" id="ARBA00013053"/>
    </source>
</evidence>
<dbReference type="PANTHER" id="PTHR42743">
    <property type="entry name" value="AMINO-ACID AMINOTRANSFERASE"/>
    <property type="match status" value="1"/>
</dbReference>
<evidence type="ECO:0000256" key="15">
    <source>
        <dbReference type="ARBA" id="ARBA00049529"/>
    </source>
</evidence>
<dbReference type="SUPFAM" id="SSF56752">
    <property type="entry name" value="D-aminoacid aminotransferase-like PLP-dependent enzymes"/>
    <property type="match status" value="1"/>
</dbReference>
<comment type="caution">
    <text evidence="19">The sequence shown here is derived from an EMBL/GenBank/DDBJ whole genome shotgun (WGS) entry which is preliminary data.</text>
</comment>
<evidence type="ECO:0000313" key="20">
    <source>
        <dbReference type="Proteomes" id="UP000237440"/>
    </source>
</evidence>
<dbReference type="AlphaFoldDB" id="A0A2S3VX41"/>
<keyword evidence="9" id="KW-0289">Folate biosynthesis</keyword>
<comment type="pathway">
    <text evidence="4">Amino-acid biosynthesis; L-valine biosynthesis; L-valine from pyruvate: step 4/4.</text>
</comment>
<comment type="catalytic activity">
    <reaction evidence="12">
        <text>L-valine + 2-oxoglutarate = 3-methyl-2-oxobutanoate + L-glutamate</text>
        <dbReference type="Rhea" id="RHEA:24813"/>
        <dbReference type="ChEBI" id="CHEBI:11851"/>
        <dbReference type="ChEBI" id="CHEBI:16810"/>
        <dbReference type="ChEBI" id="CHEBI:29985"/>
        <dbReference type="ChEBI" id="CHEBI:57762"/>
        <dbReference type="EC" id="2.6.1.42"/>
    </reaction>
</comment>
<comment type="catalytic activity">
    <reaction evidence="15">
        <text>4-amino-4-deoxychorismate = 4-aminobenzoate + pyruvate + H(+)</text>
        <dbReference type="Rhea" id="RHEA:16201"/>
        <dbReference type="ChEBI" id="CHEBI:15361"/>
        <dbReference type="ChEBI" id="CHEBI:15378"/>
        <dbReference type="ChEBI" id="CHEBI:17836"/>
        <dbReference type="ChEBI" id="CHEBI:58406"/>
        <dbReference type="EC" id="4.1.3.38"/>
    </reaction>
</comment>
<dbReference type="EMBL" id="MUJK01000001">
    <property type="protein sequence ID" value="POF44189.1"/>
    <property type="molecule type" value="Genomic_DNA"/>
</dbReference>
<dbReference type="Gene3D" id="3.30.470.10">
    <property type="match status" value="1"/>
</dbReference>
<dbReference type="InterPro" id="IPR036038">
    <property type="entry name" value="Aminotransferase-like"/>
</dbReference>
<dbReference type="InterPro" id="IPR043131">
    <property type="entry name" value="BCAT-like_N"/>
</dbReference>
<dbReference type="Pfam" id="PF01063">
    <property type="entry name" value="Aminotran_4"/>
    <property type="match status" value="1"/>
</dbReference>
<comment type="similarity">
    <text evidence="6">Belongs to the class-IV pyridoxal-phosphate-dependent aminotransferase family.</text>
</comment>
<dbReference type="EC" id="4.1.3.38" evidence="11"/>
<sequence>MSIIQAQHIMLNDPAHVRVAYEPKYSHGSAFINGTYVDLDNAAIPMSDLGFTQADACYDVVSVSKGYFFRLEDHLERFESACTKFQLTNPYTKKQTTEILTNLVKQAGAKEAYVWWAVTRGFMPDGGDRINPNAYENRFYAFVVPYVFISNDEQRARGIDLLVSKQFIRIPPEAVDPTAKNFHWMDLKLSLFEANTANKEWSVLCDASGYLTEAPGSNIFLIKDGVLYTPDSGCLEGITRKTTLELAKEIGMPIHVERVHVEQLLNADEAFLTSTAGGIMPINTVDDTVLGGKAGPGELTTQLHNLYWTKRWDGWLGTAVDYSTPANV</sequence>
<evidence type="ECO:0000256" key="6">
    <source>
        <dbReference type="ARBA" id="ARBA00009320"/>
    </source>
</evidence>
<evidence type="ECO:0000256" key="14">
    <source>
        <dbReference type="ARBA" id="ARBA00049229"/>
    </source>
</evidence>
<protein>
    <recommendedName>
        <fullName evidence="17">Aminodeoxychorismate lyase</fullName>
        <ecNumber evidence="7">2.6.1.42</ecNumber>
        <ecNumber evidence="11">4.1.3.38</ecNumber>
    </recommendedName>
    <alternativeName>
        <fullName evidence="18">4-amino-4-deoxychorismate lyase</fullName>
    </alternativeName>
</protein>
<keyword evidence="20" id="KW-1185">Reference proteome</keyword>
<dbReference type="GO" id="GO:0008696">
    <property type="term" value="F:4-amino-4-deoxychorismate lyase activity"/>
    <property type="evidence" value="ECO:0007669"/>
    <property type="project" value="UniProtKB-EC"/>
</dbReference>
<dbReference type="PANTHER" id="PTHR42743:SF11">
    <property type="entry name" value="AMINODEOXYCHORISMATE LYASE"/>
    <property type="match status" value="1"/>
</dbReference>
<evidence type="ECO:0000256" key="12">
    <source>
        <dbReference type="ARBA" id="ARBA00048212"/>
    </source>
</evidence>
<evidence type="ECO:0000256" key="4">
    <source>
        <dbReference type="ARBA" id="ARBA00004931"/>
    </source>
</evidence>
<comment type="pathway">
    <text evidence="10">Cofactor biosynthesis; tetrahydrofolate biosynthesis; 4-aminobenzoate from chorismate: step 2/2.</text>
</comment>
<keyword evidence="8" id="KW-0663">Pyridoxal phosphate</keyword>
<reference evidence="20" key="1">
    <citation type="submission" date="2017-02" db="EMBL/GenBank/DDBJ databases">
        <authorList>
            <person name="Furmanczyk E.M."/>
        </authorList>
    </citation>
    <scope>NUCLEOTIDE SEQUENCE [LARGE SCALE GENOMIC DNA]</scope>
    <source>
        <strain evidence="20">AP3_22</strain>
    </source>
</reference>
<keyword evidence="19" id="KW-0808">Transferase</keyword>
<evidence type="ECO:0000256" key="1">
    <source>
        <dbReference type="ARBA" id="ARBA00001933"/>
    </source>
</evidence>
<dbReference type="Proteomes" id="UP000237440">
    <property type="component" value="Unassembled WGS sequence"/>
</dbReference>
<dbReference type="OrthoDB" id="21319at2"/>
<comment type="pathway">
    <text evidence="3">Amino-acid biosynthesis; L-isoleucine biosynthesis; L-isoleucine from 2-oxobutanoate: step 4/4.</text>
</comment>
<dbReference type="RefSeq" id="WP_103393802.1">
    <property type="nucleotide sequence ID" value="NZ_MUJK01000001.1"/>
</dbReference>
<comment type="pathway">
    <text evidence="5">Amino-acid biosynthesis; L-leucine biosynthesis; L-leucine from 3-methyl-2-oxobutanoate: step 4/4.</text>
</comment>
<evidence type="ECO:0000256" key="17">
    <source>
        <dbReference type="ARBA" id="ARBA00069174"/>
    </source>
</evidence>
<evidence type="ECO:0000256" key="13">
    <source>
        <dbReference type="ARBA" id="ARBA00048798"/>
    </source>
</evidence>
<evidence type="ECO:0000256" key="16">
    <source>
        <dbReference type="ARBA" id="ARBA00054027"/>
    </source>
</evidence>
<comment type="catalytic activity">
    <reaction evidence="13">
        <text>L-isoleucine + 2-oxoglutarate = (S)-3-methyl-2-oxopentanoate + L-glutamate</text>
        <dbReference type="Rhea" id="RHEA:24801"/>
        <dbReference type="ChEBI" id="CHEBI:16810"/>
        <dbReference type="ChEBI" id="CHEBI:29985"/>
        <dbReference type="ChEBI" id="CHEBI:35146"/>
        <dbReference type="ChEBI" id="CHEBI:58045"/>
        <dbReference type="EC" id="2.6.1.42"/>
    </reaction>
</comment>
<evidence type="ECO:0000256" key="2">
    <source>
        <dbReference type="ARBA" id="ARBA00003109"/>
    </source>
</evidence>
<evidence type="ECO:0000256" key="10">
    <source>
        <dbReference type="ARBA" id="ARBA00035633"/>
    </source>
</evidence>
<dbReference type="InterPro" id="IPR001544">
    <property type="entry name" value="Aminotrans_IV"/>
</dbReference>
<evidence type="ECO:0000313" key="19">
    <source>
        <dbReference type="EMBL" id="POF44189.1"/>
    </source>
</evidence>
<evidence type="ECO:0000256" key="18">
    <source>
        <dbReference type="ARBA" id="ARBA00080135"/>
    </source>
</evidence>
<comment type="function">
    <text evidence="2">Acts on leucine, isoleucine and valine.</text>
</comment>
<gene>
    <name evidence="19" type="ORF">B0D71_05200</name>
</gene>
<keyword evidence="19" id="KW-0032">Aminotransferase</keyword>
<dbReference type="GO" id="GO:0004084">
    <property type="term" value="F:branched-chain-amino-acid transaminase activity"/>
    <property type="evidence" value="ECO:0007669"/>
    <property type="project" value="UniProtKB-EC"/>
</dbReference>
<comment type="cofactor">
    <cofactor evidence="1">
        <name>pyridoxal 5'-phosphate</name>
        <dbReference type="ChEBI" id="CHEBI:597326"/>
    </cofactor>
</comment>
<dbReference type="Gene3D" id="3.20.10.10">
    <property type="entry name" value="D-amino Acid Aminotransferase, subunit A, domain 2"/>
    <property type="match status" value="1"/>
</dbReference>
<organism evidence="19 20">
    <name type="scientific">Pseudomonas laurylsulfativorans</name>
    <dbReference type="NCBI Taxonomy" id="1943631"/>
    <lineage>
        <taxon>Bacteria</taxon>
        <taxon>Pseudomonadati</taxon>
        <taxon>Pseudomonadota</taxon>
        <taxon>Gammaproteobacteria</taxon>
        <taxon>Pseudomonadales</taxon>
        <taxon>Pseudomonadaceae</taxon>
        <taxon>Pseudomonas</taxon>
    </lineage>
</organism>
<dbReference type="InterPro" id="IPR043132">
    <property type="entry name" value="BCAT-like_C"/>
</dbReference>
<evidence type="ECO:0000256" key="9">
    <source>
        <dbReference type="ARBA" id="ARBA00022909"/>
    </source>
</evidence>